<dbReference type="PROSITE" id="PS51257">
    <property type="entry name" value="PROKAR_LIPOPROTEIN"/>
    <property type="match status" value="1"/>
</dbReference>
<comment type="caution">
    <text evidence="2">The sequence shown here is derived from an EMBL/GenBank/DDBJ whole genome shotgun (WGS) entry which is preliminary data.</text>
</comment>
<feature type="transmembrane region" description="Helical" evidence="1">
    <location>
        <begin position="100"/>
        <end position="120"/>
    </location>
</feature>
<evidence type="ECO:0008006" key="4">
    <source>
        <dbReference type="Google" id="ProtNLM"/>
    </source>
</evidence>
<organism evidence="2 3">
    <name type="scientific">Sorangium cellulosum</name>
    <name type="common">Polyangium cellulosum</name>
    <dbReference type="NCBI Taxonomy" id="56"/>
    <lineage>
        <taxon>Bacteria</taxon>
        <taxon>Pseudomonadati</taxon>
        <taxon>Myxococcota</taxon>
        <taxon>Polyangia</taxon>
        <taxon>Polyangiales</taxon>
        <taxon>Polyangiaceae</taxon>
        <taxon>Sorangium</taxon>
    </lineage>
</organism>
<reference evidence="2 3" key="1">
    <citation type="submission" date="2014-02" db="EMBL/GenBank/DDBJ databases">
        <title>The small core and large imbalanced accessory genome model reveals a collaborative survival strategy of Sorangium cellulosum strains in nature.</title>
        <authorList>
            <person name="Han K."/>
            <person name="Peng R."/>
            <person name="Blom J."/>
            <person name="Li Y.-Z."/>
        </authorList>
    </citation>
    <scope>NUCLEOTIDE SEQUENCE [LARGE SCALE GENOMIC DNA]</scope>
    <source>
        <strain evidence="2 3">So0011-07</strain>
    </source>
</reference>
<evidence type="ECO:0000313" key="3">
    <source>
        <dbReference type="Proteomes" id="UP000075635"/>
    </source>
</evidence>
<evidence type="ECO:0000256" key="1">
    <source>
        <dbReference type="SAM" id="Phobius"/>
    </source>
</evidence>
<protein>
    <recommendedName>
        <fullName evidence="4">DUF4345 domain-containing protein</fullName>
    </recommendedName>
</protein>
<dbReference type="AlphaFoldDB" id="A0A150S192"/>
<keyword evidence="1" id="KW-1133">Transmembrane helix</keyword>
<evidence type="ECO:0000313" key="2">
    <source>
        <dbReference type="EMBL" id="KYF86242.1"/>
    </source>
</evidence>
<feature type="transmembrane region" description="Helical" evidence="1">
    <location>
        <begin position="40"/>
        <end position="60"/>
    </location>
</feature>
<name>A0A150S192_SORCE</name>
<accession>A0A150S192</accession>
<feature type="transmembrane region" description="Helical" evidence="1">
    <location>
        <begin position="72"/>
        <end position="94"/>
    </location>
</feature>
<proteinExistence type="predicted"/>
<sequence length="123" mass="13080">MTFKVMAFVMTFAGCLLGLRFLFAGGSVLQEWGIEVTAGSLIVARRIGAIYLGVALMFFLGRAAAPSELRSAVCLVTGGASALLACLGFFEFMSQRVSAGIFRSVVAEAVLAAGFVWVWWSGR</sequence>
<dbReference type="EMBL" id="JEMB01001572">
    <property type="protein sequence ID" value="KYF86242.1"/>
    <property type="molecule type" value="Genomic_DNA"/>
</dbReference>
<keyword evidence="1" id="KW-0812">Transmembrane</keyword>
<dbReference type="Proteomes" id="UP000075635">
    <property type="component" value="Unassembled WGS sequence"/>
</dbReference>
<keyword evidence="1" id="KW-0472">Membrane</keyword>
<gene>
    <name evidence="2" type="ORF">BE17_14035</name>
</gene>